<gene>
    <name evidence="2" type="ORF">SKAU_G00367650</name>
</gene>
<evidence type="ECO:0000256" key="1">
    <source>
        <dbReference type="SAM" id="MobiDB-lite"/>
    </source>
</evidence>
<feature type="non-terminal residue" evidence="2">
    <location>
        <position position="1"/>
    </location>
</feature>
<dbReference type="EMBL" id="JAINUF010000018">
    <property type="protein sequence ID" value="KAJ8337799.1"/>
    <property type="molecule type" value="Genomic_DNA"/>
</dbReference>
<dbReference type="AlphaFoldDB" id="A0A9Q1IFK5"/>
<evidence type="ECO:0000313" key="3">
    <source>
        <dbReference type="Proteomes" id="UP001152622"/>
    </source>
</evidence>
<sequence length="101" mass="10945">LWRVWRVPRPHLVHELQVGEEGDVLGPLHGAEEQAGGQLADVLDAHQVVGLHALGAVAGRGVRLCPQQQGDEAREISPHVGVSRGLRRGERARKEENTACV</sequence>
<dbReference type="Proteomes" id="UP001152622">
    <property type="component" value="Chromosome 18"/>
</dbReference>
<evidence type="ECO:0000313" key="2">
    <source>
        <dbReference type="EMBL" id="KAJ8337799.1"/>
    </source>
</evidence>
<name>A0A9Q1IFK5_SYNKA</name>
<feature type="compositionally biased region" description="Basic and acidic residues" evidence="1">
    <location>
        <begin position="87"/>
        <end position="101"/>
    </location>
</feature>
<accession>A0A9Q1IFK5</accession>
<protein>
    <submittedName>
        <fullName evidence="2">Uncharacterized protein</fullName>
    </submittedName>
</protein>
<dbReference type="OrthoDB" id="10066210at2759"/>
<reference evidence="2" key="1">
    <citation type="journal article" date="2023" name="Science">
        <title>Genome structures resolve the early diversification of teleost fishes.</title>
        <authorList>
            <person name="Parey E."/>
            <person name="Louis A."/>
            <person name="Montfort J."/>
            <person name="Bouchez O."/>
            <person name="Roques C."/>
            <person name="Iampietro C."/>
            <person name="Lluch J."/>
            <person name="Castinel A."/>
            <person name="Donnadieu C."/>
            <person name="Desvignes T."/>
            <person name="Floi Bucao C."/>
            <person name="Jouanno E."/>
            <person name="Wen M."/>
            <person name="Mejri S."/>
            <person name="Dirks R."/>
            <person name="Jansen H."/>
            <person name="Henkel C."/>
            <person name="Chen W.J."/>
            <person name="Zahm M."/>
            <person name="Cabau C."/>
            <person name="Klopp C."/>
            <person name="Thompson A.W."/>
            <person name="Robinson-Rechavi M."/>
            <person name="Braasch I."/>
            <person name="Lecointre G."/>
            <person name="Bobe J."/>
            <person name="Postlethwait J.H."/>
            <person name="Berthelot C."/>
            <person name="Roest Crollius H."/>
            <person name="Guiguen Y."/>
        </authorList>
    </citation>
    <scope>NUCLEOTIDE SEQUENCE</scope>
    <source>
        <strain evidence="2">WJC10195</strain>
    </source>
</reference>
<keyword evidence="3" id="KW-1185">Reference proteome</keyword>
<feature type="region of interest" description="Disordered" evidence="1">
    <location>
        <begin position="68"/>
        <end position="101"/>
    </location>
</feature>
<comment type="caution">
    <text evidence="2">The sequence shown here is derived from an EMBL/GenBank/DDBJ whole genome shotgun (WGS) entry which is preliminary data.</text>
</comment>
<organism evidence="2 3">
    <name type="scientific">Synaphobranchus kaupii</name>
    <name type="common">Kaup's arrowtooth eel</name>
    <dbReference type="NCBI Taxonomy" id="118154"/>
    <lineage>
        <taxon>Eukaryota</taxon>
        <taxon>Metazoa</taxon>
        <taxon>Chordata</taxon>
        <taxon>Craniata</taxon>
        <taxon>Vertebrata</taxon>
        <taxon>Euteleostomi</taxon>
        <taxon>Actinopterygii</taxon>
        <taxon>Neopterygii</taxon>
        <taxon>Teleostei</taxon>
        <taxon>Anguilliformes</taxon>
        <taxon>Synaphobranchidae</taxon>
        <taxon>Synaphobranchus</taxon>
    </lineage>
</organism>
<proteinExistence type="predicted"/>